<evidence type="ECO:0000313" key="3">
    <source>
        <dbReference type="Proteomes" id="UP001630127"/>
    </source>
</evidence>
<keyword evidence="1" id="KW-0472">Membrane</keyword>
<proteinExistence type="predicted"/>
<evidence type="ECO:0000256" key="1">
    <source>
        <dbReference type="SAM" id="Phobius"/>
    </source>
</evidence>
<sequence>MDTESFKIEANIPNLELSSFLAPRVMTVRVLVWSLSTLSIIVAIALDLLRVHGPTEEAFLFLAVKELFPATLLEMFLEAMDLRKLDERHKRQRSPTGHARNL</sequence>
<organism evidence="2 3">
    <name type="scientific">Cinchona calisaya</name>
    <dbReference type="NCBI Taxonomy" id="153742"/>
    <lineage>
        <taxon>Eukaryota</taxon>
        <taxon>Viridiplantae</taxon>
        <taxon>Streptophyta</taxon>
        <taxon>Embryophyta</taxon>
        <taxon>Tracheophyta</taxon>
        <taxon>Spermatophyta</taxon>
        <taxon>Magnoliopsida</taxon>
        <taxon>eudicotyledons</taxon>
        <taxon>Gunneridae</taxon>
        <taxon>Pentapetalae</taxon>
        <taxon>asterids</taxon>
        <taxon>lamiids</taxon>
        <taxon>Gentianales</taxon>
        <taxon>Rubiaceae</taxon>
        <taxon>Cinchonoideae</taxon>
        <taxon>Cinchoneae</taxon>
        <taxon>Cinchona</taxon>
    </lineage>
</organism>
<name>A0ABD3AUY1_9GENT</name>
<dbReference type="AlphaFoldDB" id="A0ABD3AUY1"/>
<keyword evidence="1" id="KW-1133">Transmembrane helix</keyword>
<keyword evidence="3" id="KW-1185">Reference proteome</keyword>
<comment type="caution">
    <text evidence="2">The sequence shown here is derived from an EMBL/GenBank/DDBJ whole genome shotgun (WGS) entry which is preliminary data.</text>
</comment>
<reference evidence="2 3" key="1">
    <citation type="submission" date="2024-11" db="EMBL/GenBank/DDBJ databases">
        <title>A near-complete genome assembly of Cinchona calisaya.</title>
        <authorList>
            <person name="Lian D.C."/>
            <person name="Zhao X.W."/>
            <person name="Wei L."/>
        </authorList>
    </citation>
    <scope>NUCLEOTIDE SEQUENCE [LARGE SCALE GENOMIC DNA]</scope>
    <source>
        <tissue evidence="2">Nenye</tissue>
    </source>
</reference>
<accession>A0ABD3AUY1</accession>
<evidence type="ECO:0000313" key="2">
    <source>
        <dbReference type="EMBL" id="KAL3534888.1"/>
    </source>
</evidence>
<dbReference type="Proteomes" id="UP001630127">
    <property type="component" value="Unassembled WGS sequence"/>
</dbReference>
<dbReference type="EMBL" id="JBJUIK010000002">
    <property type="protein sequence ID" value="KAL3534888.1"/>
    <property type="molecule type" value="Genomic_DNA"/>
</dbReference>
<keyword evidence="1" id="KW-0812">Transmembrane</keyword>
<gene>
    <name evidence="2" type="ORF">ACH5RR_003349</name>
</gene>
<feature type="transmembrane region" description="Helical" evidence="1">
    <location>
        <begin position="26"/>
        <end position="46"/>
    </location>
</feature>
<protein>
    <submittedName>
        <fullName evidence="2">Uncharacterized protein</fullName>
    </submittedName>
</protein>